<feature type="domain" description="Formyl transferase C-terminal" evidence="6">
    <location>
        <begin position="218"/>
        <end position="254"/>
    </location>
</feature>
<dbReference type="GO" id="GO:0005829">
    <property type="term" value="C:cytosol"/>
    <property type="evidence" value="ECO:0007669"/>
    <property type="project" value="TreeGrafter"/>
</dbReference>
<evidence type="ECO:0000256" key="2">
    <source>
        <dbReference type="ARBA" id="ARBA00012261"/>
    </source>
</evidence>
<evidence type="ECO:0000313" key="7">
    <source>
        <dbReference type="EMBL" id="RMA79061.1"/>
    </source>
</evidence>
<dbReference type="SUPFAM" id="SSF53328">
    <property type="entry name" value="Formyltransferase"/>
    <property type="match status" value="1"/>
</dbReference>
<evidence type="ECO:0000256" key="1">
    <source>
        <dbReference type="ARBA" id="ARBA00010699"/>
    </source>
</evidence>
<comment type="similarity">
    <text evidence="1">Belongs to the Fmt family.</text>
</comment>
<dbReference type="RefSeq" id="WP_121940602.1">
    <property type="nucleotide sequence ID" value="NZ_CP137846.1"/>
</dbReference>
<dbReference type="Pfam" id="PF00551">
    <property type="entry name" value="Formyl_trans_N"/>
    <property type="match status" value="1"/>
</dbReference>
<dbReference type="OrthoDB" id="9802815at2"/>
<dbReference type="Gene3D" id="3.40.50.12230">
    <property type="match status" value="1"/>
</dbReference>
<gene>
    <name evidence="7" type="ORF">JN00_0108</name>
</gene>
<proteinExistence type="inferred from homology"/>
<name>A0A3M0A1K5_9BACT</name>
<dbReference type="InterPro" id="IPR041711">
    <property type="entry name" value="Met-tRNA-FMT_N"/>
</dbReference>
<organism evidence="7 8">
    <name type="scientific">Metamycoplasma subdolum</name>
    <dbReference type="NCBI Taxonomy" id="92407"/>
    <lineage>
        <taxon>Bacteria</taxon>
        <taxon>Bacillati</taxon>
        <taxon>Mycoplasmatota</taxon>
        <taxon>Mycoplasmoidales</taxon>
        <taxon>Metamycoplasmataceae</taxon>
        <taxon>Metamycoplasma</taxon>
    </lineage>
</organism>
<dbReference type="PANTHER" id="PTHR11138:SF5">
    <property type="entry name" value="METHIONYL-TRNA FORMYLTRANSFERASE, MITOCHONDRIAL"/>
    <property type="match status" value="1"/>
</dbReference>
<accession>A0A3M0A1K5</accession>
<dbReference type="EC" id="2.1.2.9" evidence="2"/>
<dbReference type="InterPro" id="IPR001555">
    <property type="entry name" value="GART_AS"/>
</dbReference>
<dbReference type="InterPro" id="IPR036477">
    <property type="entry name" value="Formyl_transf_N_sf"/>
</dbReference>
<comment type="caution">
    <text evidence="7">The sequence shown here is derived from an EMBL/GenBank/DDBJ whole genome shotgun (WGS) entry which is preliminary data.</text>
</comment>
<evidence type="ECO:0000256" key="3">
    <source>
        <dbReference type="ARBA" id="ARBA00022679"/>
    </source>
</evidence>
<dbReference type="Pfam" id="PF02911">
    <property type="entry name" value="Formyl_trans_C"/>
    <property type="match status" value="1"/>
</dbReference>
<sequence>MNSKKIRLILAGTGSFSAKIFESLINNKDFEIVALISQPNLALDRNKKPIETEVSKLAKKHKILLFQPLKIREIFDELSTLDFDYFITASYGQFIPTSIINLPKKAALNVHGSLLEKYRGAAPVQYTLLNGDTESGITLIYMIKEMDAGDMLAKAKILIEENDTAIEVFDKLADIAILNLPIWLNAHFLGKLEGEKQDESKVTFAPKIPNEMPQIFETNTTEEALRKIKAFNNQPGAFIIKNNKRLKIFRATKNKVKVPLTLDFSDGKLYLIEYQFEGKKIVKYDI</sequence>
<keyword evidence="8" id="KW-1185">Reference proteome</keyword>
<dbReference type="EMBL" id="REFI01000005">
    <property type="protein sequence ID" value="RMA79061.1"/>
    <property type="molecule type" value="Genomic_DNA"/>
</dbReference>
<dbReference type="CDD" id="cd08646">
    <property type="entry name" value="FMT_core_Met-tRNA-FMT_N"/>
    <property type="match status" value="1"/>
</dbReference>
<dbReference type="GO" id="GO:0004479">
    <property type="term" value="F:methionyl-tRNA formyltransferase activity"/>
    <property type="evidence" value="ECO:0007669"/>
    <property type="project" value="UniProtKB-EC"/>
</dbReference>
<dbReference type="SUPFAM" id="SSF50486">
    <property type="entry name" value="FMT C-terminal domain-like"/>
    <property type="match status" value="1"/>
</dbReference>
<dbReference type="PANTHER" id="PTHR11138">
    <property type="entry name" value="METHIONYL-TRNA FORMYLTRANSFERASE"/>
    <property type="match status" value="1"/>
</dbReference>
<keyword evidence="3 7" id="KW-0808">Transferase</keyword>
<feature type="domain" description="Formyl transferase N-terminal" evidence="5">
    <location>
        <begin position="5"/>
        <end position="175"/>
    </location>
</feature>
<dbReference type="Proteomes" id="UP000267246">
    <property type="component" value="Unassembled WGS sequence"/>
</dbReference>
<keyword evidence="4" id="KW-0648">Protein biosynthesis</keyword>
<dbReference type="InterPro" id="IPR005793">
    <property type="entry name" value="Formyl_trans_C"/>
</dbReference>
<evidence type="ECO:0000313" key="8">
    <source>
        <dbReference type="Proteomes" id="UP000267246"/>
    </source>
</evidence>
<protein>
    <recommendedName>
        <fullName evidence="2">methionyl-tRNA formyltransferase</fullName>
        <ecNumber evidence="2">2.1.2.9</ecNumber>
    </recommendedName>
</protein>
<dbReference type="InterPro" id="IPR011034">
    <property type="entry name" value="Formyl_transferase-like_C_sf"/>
</dbReference>
<dbReference type="InterPro" id="IPR002376">
    <property type="entry name" value="Formyl_transf_N"/>
</dbReference>
<dbReference type="AlphaFoldDB" id="A0A3M0A1K5"/>
<reference evidence="7 8" key="1">
    <citation type="submission" date="2018-10" db="EMBL/GenBank/DDBJ databases">
        <title>Genomic Encyclopedia of Archaeal and Bacterial Type Strains, Phase II (KMG-II): from individual species to whole genera.</title>
        <authorList>
            <person name="Goeker M."/>
        </authorList>
    </citation>
    <scope>NUCLEOTIDE SEQUENCE [LARGE SCALE GENOMIC DNA]</scope>
    <source>
        <strain evidence="7 8">ATCC 29870</strain>
    </source>
</reference>
<evidence type="ECO:0000259" key="5">
    <source>
        <dbReference type="Pfam" id="PF00551"/>
    </source>
</evidence>
<dbReference type="PROSITE" id="PS00373">
    <property type="entry name" value="GART"/>
    <property type="match status" value="1"/>
</dbReference>
<evidence type="ECO:0000259" key="6">
    <source>
        <dbReference type="Pfam" id="PF02911"/>
    </source>
</evidence>
<evidence type="ECO:0000256" key="4">
    <source>
        <dbReference type="ARBA" id="ARBA00022917"/>
    </source>
</evidence>